<evidence type="ECO:0000256" key="2">
    <source>
        <dbReference type="RuleBase" id="RU368052"/>
    </source>
</evidence>
<organism evidence="3">
    <name type="scientific">Iconisemion striatum</name>
    <dbReference type="NCBI Taxonomy" id="60296"/>
    <lineage>
        <taxon>Eukaryota</taxon>
        <taxon>Metazoa</taxon>
        <taxon>Chordata</taxon>
        <taxon>Craniata</taxon>
        <taxon>Vertebrata</taxon>
        <taxon>Euteleostomi</taxon>
        <taxon>Actinopterygii</taxon>
        <taxon>Neopterygii</taxon>
        <taxon>Teleostei</taxon>
        <taxon>Neoteleostei</taxon>
        <taxon>Acanthomorphata</taxon>
        <taxon>Ovalentaria</taxon>
        <taxon>Atherinomorphae</taxon>
        <taxon>Cyprinodontiformes</taxon>
        <taxon>Nothobranchiidae</taxon>
        <taxon>Iconisemion</taxon>
    </lineage>
</organism>
<dbReference type="PRINTS" id="PR01772">
    <property type="entry name" value="JNKMAPKINASE"/>
</dbReference>
<protein>
    <recommendedName>
        <fullName evidence="2">Stress-activated protein kinase JNK</fullName>
        <ecNumber evidence="2">2.7.11.24</ecNumber>
    </recommendedName>
</protein>
<name>A0A1A7WE39_9TELE</name>
<dbReference type="GO" id="GO:0005524">
    <property type="term" value="F:ATP binding"/>
    <property type="evidence" value="ECO:0007669"/>
    <property type="project" value="UniProtKB-UniRule"/>
</dbReference>
<dbReference type="EC" id="2.7.11.24" evidence="2"/>
<keyword evidence="2" id="KW-0067">ATP-binding</keyword>
<comment type="similarity">
    <text evidence="2">Belongs to the protein kinase superfamily. CMGC Ser/Thr protein kinase family. MAP kinase subfamily.</text>
</comment>
<keyword evidence="2" id="KW-0723">Serine/threonine-protein kinase</keyword>
<dbReference type="SUPFAM" id="SSF56112">
    <property type="entry name" value="Protein kinase-like (PK-like)"/>
    <property type="match status" value="1"/>
</dbReference>
<keyword evidence="2" id="KW-0547">Nucleotide-binding</keyword>
<dbReference type="Gene3D" id="3.30.200.20">
    <property type="entry name" value="Phosphorylase Kinase, domain 1"/>
    <property type="match status" value="1"/>
</dbReference>
<comment type="cofactor">
    <cofactor evidence="2">
        <name>Mg(2+)</name>
        <dbReference type="ChEBI" id="CHEBI:18420"/>
    </cofactor>
</comment>
<proteinExistence type="inferred from homology"/>
<evidence type="ECO:0000313" key="3">
    <source>
        <dbReference type="EMBL" id="SBP04068.1"/>
    </source>
</evidence>
<keyword evidence="2" id="KW-0460">Magnesium</keyword>
<reference evidence="3" key="1">
    <citation type="submission" date="2016-05" db="EMBL/GenBank/DDBJ databases">
        <authorList>
            <person name="Lavstsen T."/>
            <person name="Jespersen J.S."/>
        </authorList>
    </citation>
    <scope>NUCLEOTIDE SEQUENCE</scope>
    <source>
        <tissue evidence="3">Brain</tissue>
    </source>
</reference>
<dbReference type="GO" id="GO:0106310">
    <property type="term" value="F:protein serine kinase activity"/>
    <property type="evidence" value="ECO:0007669"/>
    <property type="project" value="UniProtKB-UniRule"/>
</dbReference>
<keyword evidence="1 2" id="KW-0597">Phosphoprotein</keyword>
<dbReference type="FunFam" id="1.10.510.10:FF:000508">
    <property type="entry name" value="Mitogen-activated protein kinase"/>
    <property type="match status" value="1"/>
</dbReference>
<dbReference type="AlphaFoldDB" id="A0A1A7WE39"/>
<dbReference type="EMBL" id="HADW01002668">
    <property type="protein sequence ID" value="SBP04068.1"/>
    <property type="molecule type" value="Transcribed_RNA"/>
</dbReference>
<reference evidence="3" key="2">
    <citation type="submission" date="2016-06" db="EMBL/GenBank/DDBJ databases">
        <title>The genome of a short-lived fish provides insights into sex chromosome evolution and the genetic control of aging.</title>
        <authorList>
            <person name="Reichwald K."/>
            <person name="Felder M."/>
            <person name="Petzold A."/>
            <person name="Koch P."/>
            <person name="Groth M."/>
            <person name="Platzer M."/>
        </authorList>
    </citation>
    <scope>NUCLEOTIDE SEQUENCE</scope>
    <source>
        <tissue evidence="3">Brain</tissue>
    </source>
</reference>
<dbReference type="InterPro" id="IPR011009">
    <property type="entry name" value="Kinase-like_dom_sf"/>
</dbReference>
<keyword evidence="2" id="KW-0808">Transferase</keyword>
<dbReference type="GO" id="GO:0004707">
    <property type="term" value="F:MAP kinase activity"/>
    <property type="evidence" value="ECO:0007669"/>
    <property type="project" value="UniProtKB-UniRule"/>
</dbReference>
<evidence type="ECO:0000256" key="1">
    <source>
        <dbReference type="ARBA" id="ARBA00022553"/>
    </source>
</evidence>
<sequence>MKLNQSVRTYVENRPRYAGYSFEKLFPDVLFPADSDHNKLKASQARDLLSKMLVIDASKRISVDEALQHPYINVWYDPAEVEAPPPKTLDKQLDEREHTVEEWKELIYKERTTCHPCQRSPLTPAVTQLWALKQTAVWTATPLWVLWPAADN</sequence>
<dbReference type="Gene3D" id="1.10.510.10">
    <property type="entry name" value="Transferase(Phosphotransferase) domain 1"/>
    <property type="match status" value="1"/>
</dbReference>
<accession>A0A1A7WE39</accession>
<comment type="catalytic activity">
    <reaction evidence="2">
        <text>L-seryl-[protein] + ATP = O-phospho-L-seryl-[protein] + ADP + H(+)</text>
        <dbReference type="Rhea" id="RHEA:17989"/>
        <dbReference type="Rhea" id="RHEA-COMP:9863"/>
        <dbReference type="Rhea" id="RHEA-COMP:11604"/>
        <dbReference type="ChEBI" id="CHEBI:15378"/>
        <dbReference type="ChEBI" id="CHEBI:29999"/>
        <dbReference type="ChEBI" id="CHEBI:30616"/>
        <dbReference type="ChEBI" id="CHEBI:83421"/>
        <dbReference type="ChEBI" id="CHEBI:456216"/>
    </reaction>
</comment>
<gene>
    <name evidence="3" type="primary">MAPK8A</name>
</gene>
<comment type="catalytic activity">
    <reaction evidence="2">
        <text>L-threonyl-[protein] + ATP = O-phospho-L-threonyl-[protein] + ADP + H(+)</text>
        <dbReference type="Rhea" id="RHEA:46608"/>
        <dbReference type="Rhea" id="RHEA-COMP:11060"/>
        <dbReference type="Rhea" id="RHEA-COMP:11605"/>
        <dbReference type="ChEBI" id="CHEBI:15378"/>
        <dbReference type="ChEBI" id="CHEBI:30013"/>
        <dbReference type="ChEBI" id="CHEBI:30616"/>
        <dbReference type="ChEBI" id="CHEBI:61977"/>
        <dbReference type="ChEBI" id="CHEBI:456216"/>
    </reaction>
</comment>
<dbReference type="InterPro" id="IPR008351">
    <property type="entry name" value="MAPK_JNK"/>
</dbReference>
<comment type="function">
    <text evidence="2">Responds to activation by environmental stress and pro-inflammatory cytokines by phosphorylating a number of transcription factors, and thus regulates transcriptional activity.</text>
</comment>
<dbReference type="GO" id="GO:0005737">
    <property type="term" value="C:cytoplasm"/>
    <property type="evidence" value="ECO:0007669"/>
    <property type="project" value="UniProtKB-SubCell"/>
</dbReference>
<comment type="subcellular location">
    <subcellularLocation>
        <location evidence="2">Cytoplasm</location>
    </subcellularLocation>
</comment>
<keyword evidence="2 3" id="KW-0418">Kinase</keyword>